<keyword evidence="2" id="KW-0812">Transmembrane</keyword>
<dbReference type="EMBL" id="JAATJL010000001">
    <property type="protein sequence ID" value="NJC22079.1"/>
    <property type="molecule type" value="Genomic_DNA"/>
</dbReference>
<name>A0A846RLT7_9MICC</name>
<evidence type="ECO:0000256" key="2">
    <source>
        <dbReference type="SAM" id="Phobius"/>
    </source>
</evidence>
<accession>A0A846RLT7</accession>
<evidence type="ECO:0000313" key="3">
    <source>
        <dbReference type="EMBL" id="NJC22079.1"/>
    </source>
</evidence>
<feature type="transmembrane region" description="Helical" evidence="2">
    <location>
        <begin position="73"/>
        <end position="95"/>
    </location>
</feature>
<protein>
    <recommendedName>
        <fullName evidence="5">Cell division protein FtsL</fullName>
    </recommendedName>
</protein>
<dbReference type="RefSeq" id="WP_167992423.1">
    <property type="nucleotide sequence ID" value="NZ_JAATJL010000001.1"/>
</dbReference>
<gene>
    <name evidence="3" type="ORF">BJ994_001155</name>
</gene>
<evidence type="ECO:0000313" key="4">
    <source>
        <dbReference type="Proteomes" id="UP000547458"/>
    </source>
</evidence>
<comment type="caution">
    <text evidence="3">The sequence shown here is derived from an EMBL/GenBank/DDBJ whole genome shotgun (WGS) entry which is preliminary data.</text>
</comment>
<feature type="region of interest" description="Disordered" evidence="1">
    <location>
        <begin position="154"/>
        <end position="246"/>
    </location>
</feature>
<reference evidence="3 4" key="1">
    <citation type="submission" date="2020-03" db="EMBL/GenBank/DDBJ databases">
        <title>Sequencing the genomes of 1000 actinobacteria strains.</title>
        <authorList>
            <person name="Klenk H.-P."/>
        </authorList>
    </citation>
    <scope>NUCLEOTIDE SEQUENCE [LARGE SCALE GENOMIC DNA]</scope>
    <source>
        <strain evidence="3 4">DSM 16403</strain>
    </source>
</reference>
<keyword evidence="2" id="KW-0472">Membrane</keyword>
<dbReference type="AlphaFoldDB" id="A0A846RLT7"/>
<sequence>MSTSLKSRPAVTSRPHSHPSASRPQDGYAAMGAVAGNTARALSLPAVQQPERVRRRTPLSVVPARPTRGRVPFAVFSMLALVAALVVVLMLNISVSSSQYRLVSLRGEEVALAQENQALTQQLENLRAPQNLAVAAGELDMVASPTFGSIDIDSLTVTGSPEPAKESDAPPVLIPAPAVSTTNDAGTAPAPAEPAGAAGESELPAEAPPSSSEETPAGEAEAAAPTEPEPTGGGTIPAPQQAAPGQ</sequence>
<dbReference type="Proteomes" id="UP000547458">
    <property type="component" value="Unassembled WGS sequence"/>
</dbReference>
<evidence type="ECO:0000256" key="1">
    <source>
        <dbReference type="SAM" id="MobiDB-lite"/>
    </source>
</evidence>
<organism evidence="3 4">
    <name type="scientific">Arthrobacter pigmenti</name>
    <dbReference type="NCBI Taxonomy" id="271432"/>
    <lineage>
        <taxon>Bacteria</taxon>
        <taxon>Bacillati</taxon>
        <taxon>Actinomycetota</taxon>
        <taxon>Actinomycetes</taxon>
        <taxon>Micrococcales</taxon>
        <taxon>Micrococcaceae</taxon>
        <taxon>Arthrobacter</taxon>
    </lineage>
</organism>
<keyword evidence="4" id="KW-1185">Reference proteome</keyword>
<proteinExistence type="predicted"/>
<feature type="compositionally biased region" description="Low complexity" evidence="1">
    <location>
        <begin position="185"/>
        <end position="230"/>
    </location>
</feature>
<keyword evidence="2" id="KW-1133">Transmembrane helix</keyword>
<evidence type="ECO:0008006" key="5">
    <source>
        <dbReference type="Google" id="ProtNLM"/>
    </source>
</evidence>
<feature type="region of interest" description="Disordered" evidence="1">
    <location>
        <begin position="1"/>
        <end position="27"/>
    </location>
</feature>